<sequence>MVGREGSSYHERFLMKISVKAKALAVAGIIAVSSAQPAHAIDLAGSGASFVVPILEACKAGFAKKTGHSFVYTSTGSGTGKNNSDNTIGDFWFSDSAHTGAKKRSTIFHAPIVAAPIAVLVNLPANKDIYLSPTTVAKIFSGDITRWNDPAIRADNNRSIPKVIYKKTSTGNVALDKKGEPIVLRSTTVNVRYTLPNQPIKVVFRSDTSGTSNNFTGWLNGVAPTVWNKPKNDAFTTAFPGNLNAPGNIGRIVGANGSQGVATLAARTKYSITYAEKQWGTSFGLRAAYIGNASGNYTLPDSAATSAFLGEAKQSADGIVTYDYLTKVPGAYTLGIISYMLLETSYENKEKGKAVVELAEYILSPECTLPAADTGFIVVEGTFLAKAKELIARANK</sequence>
<organism evidence="5">
    <name type="scientific">freshwater metagenome</name>
    <dbReference type="NCBI Taxonomy" id="449393"/>
    <lineage>
        <taxon>unclassified sequences</taxon>
        <taxon>metagenomes</taxon>
        <taxon>ecological metagenomes</taxon>
    </lineage>
</organism>
<proteinExistence type="inferred from homology"/>
<evidence type="ECO:0000259" key="4">
    <source>
        <dbReference type="Pfam" id="PF12849"/>
    </source>
</evidence>
<dbReference type="PIRSF" id="PIRSF002756">
    <property type="entry name" value="PstS"/>
    <property type="match status" value="1"/>
</dbReference>
<dbReference type="AlphaFoldDB" id="A0A094Q084"/>
<reference evidence="5" key="1">
    <citation type="submission" date="2014-05" db="EMBL/GenBank/DDBJ databases">
        <title>Key roles for freshwater Actinobacteria revealed by deep metagenomic sequencing.</title>
        <authorList>
            <person name="Ghai R."/>
            <person name="Mizuno C.M."/>
            <person name="Picazo A."/>
            <person name="Camacho A."/>
            <person name="Rodriguez-Valera F."/>
        </authorList>
    </citation>
    <scope>NUCLEOTIDE SEQUENCE</scope>
</reference>
<evidence type="ECO:0000256" key="1">
    <source>
        <dbReference type="ARBA" id="ARBA00008725"/>
    </source>
</evidence>
<dbReference type="Pfam" id="PF12849">
    <property type="entry name" value="PBP_like_2"/>
    <property type="match status" value="1"/>
</dbReference>
<dbReference type="SUPFAM" id="SSF53850">
    <property type="entry name" value="Periplasmic binding protein-like II"/>
    <property type="match status" value="1"/>
</dbReference>
<dbReference type="GO" id="GO:0035435">
    <property type="term" value="P:phosphate ion transmembrane transport"/>
    <property type="evidence" value="ECO:0007669"/>
    <property type="project" value="InterPro"/>
</dbReference>
<keyword evidence="3" id="KW-0592">Phosphate transport</keyword>
<evidence type="ECO:0000256" key="2">
    <source>
        <dbReference type="ARBA" id="ARBA00022448"/>
    </source>
</evidence>
<protein>
    <recommendedName>
        <fullName evidence="4">PBP domain-containing protein</fullName>
    </recommendedName>
</protein>
<keyword evidence="2" id="KW-0813">Transport</keyword>
<dbReference type="GO" id="GO:0042301">
    <property type="term" value="F:phosphate ion binding"/>
    <property type="evidence" value="ECO:0007669"/>
    <property type="project" value="InterPro"/>
</dbReference>
<dbReference type="PANTHER" id="PTHR42996:SF1">
    <property type="entry name" value="PHOSPHATE-BINDING PROTEIN PSTS"/>
    <property type="match status" value="1"/>
</dbReference>
<name>A0A094Q084_9ZZZZ</name>
<dbReference type="PANTHER" id="PTHR42996">
    <property type="entry name" value="PHOSPHATE-BINDING PROTEIN PSTS"/>
    <property type="match status" value="1"/>
</dbReference>
<dbReference type="InterPro" id="IPR050962">
    <property type="entry name" value="Phosphate-bind_PstS"/>
</dbReference>
<comment type="similarity">
    <text evidence="1">Belongs to the PstS family.</text>
</comment>
<dbReference type="EMBL" id="JNSK01000042">
    <property type="protein sequence ID" value="KGA17465.1"/>
    <property type="molecule type" value="Genomic_DNA"/>
</dbReference>
<accession>A0A094Q084</accession>
<dbReference type="InterPro" id="IPR024370">
    <property type="entry name" value="PBP_domain"/>
</dbReference>
<gene>
    <name evidence="5" type="ORF">GM50_11645</name>
</gene>
<dbReference type="InterPro" id="IPR005673">
    <property type="entry name" value="ABC_phos-bd_PstS"/>
</dbReference>
<evidence type="ECO:0000256" key="3">
    <source>
        <dbReference type="ARBA" id="ARBA00022592"/>
    </source>
</evidence>
<dbReference type="GO" id="GO:0043190">
    <property type="term" value="C:ATP-binding cassette (ABC) transporter complex"/>
    <property type="evidence" value="ECO:0007669"/>
    <property type="project" value="InterPro"/>
</dbReference>
<feature type="domain" description="PBP" evidence="4">
    <location>
        <begin position="38"/>
        <end position="366"/>
    </location>
</feature>
<dbReference type="Gene3D" id="3.40.190.10">
    <property type="entry name" value="Periplasmic binding protein-like II"/>
    <property type="match status" value="2"/>
</dbReference>
<comment type="caution">
    <text evidence="5">The sequence shown here is derived from an EMBL/GenBank/DDBJ whole genome shotgun (WGS) entry which is preliminary data.</text>
</comment>
<evidence type="ECO:0000313" key="5">
    <source>
        <dbReference type="EMBL" id="KGA17465.1"/>
    </source>
</evidence>